<dbReference type="RefSeq" id="XP_015333204.1">
    <property type="nucleotide sequence ID" value="XM_015477718.1"/>
</dbReference>
<keyword evidence="3" id="KW-1185">Reference proteome</keyword>
<accession>A0A8C5YYB5</accession>
<dbReference type="CTD" id="164237"/>
<protein>
    <submittedName>
        <fullName evidence="2">WAP four-disulfide core domain 13</fullName>
    </submittedName>
</protein>
<dbReference type="KEGG" id="mmma:107135685"/>
<dbReference type="Ensembl" id="ENSMMMT00000006740.1">
    <property type="protein sequence ID" value="ENSMMMP00000005930.1"/>
    <property type="gene ID" value="ENSMMMG00000005335.1"/>
</dbReference>
<dbReference type="AlphaFoldDB" id="A0A8C5YYB5"/>
<sequence>MASLLPLQFLLVLCVALQLLSGSLKERFLKYILEPPPCRSEPENCSKFCTVQEDCKAQGLSCCSAFCGTICSLNRPPEPSE</sequence>
<dbReference type="Proteomes" id="UP000694407">
    <property type="component" value="Unplaced"/>
</dbReference>
<evidence type="ECO:0000313" key="3">
    <source>
        <dbReference type="Proteomes" id="UP000694407"/>
    </source>
</evidence>
<proteinExistence type="predicted"/>
<evidence type="ECO:0000313" key="2">
    <source>
        <dbReference type="Ensembl" id="ENSMMMP00000005930.1"/>
    </source>
</evidence>
<dbReference type="OrthoDB" id="9836967at2759"/>
<reference evidence="2" key="1">
    <citation type="submission" date="2025-08" db="UniProtKB">
        <authorList>
            <consortium name="Ensembl"/>
        </authorList>
    </citation>
    <scope>IDENTIFICATION</scope>
</reference>
<evidence type="ECO:0000256" key="1">
    <source>
        <dbReference type="SAM" id="SignalP"/>
    </source>
</evidence>
<organism evidence="2 3">
    <name type="scientific">Marmota marmota marmota</name>
    <name type="common">Alpine marmot</name>
    <dbReference type="NCBI Taxonomy" id="9994"/>
    <lineage>
        <taxon>Eukaryota</taxon>
        <taxon>Metazoa</taxon>
        <taxon>Chordata</taxon>
        <taxon>Craniata</taxon>
        <taxon>Vertebrata</taxon>
        <taxon>Euteleostomi</taxon>
        <taxon>Mammalia</taxon>
        <taxon>Eutheria</taxon>
        <taxon>Euarchontoglires</taxon>
        <taxon>Glires</taxon>
        <taxon>Rodentia</taxon>
        <taxon>Sciuromorpha</taxon>
        <taxon>Sciuridae</taxon>
        <taxon>Xerinae</taxon>
        <taxon>Marmotini</taxon>
        <taxon>Marmota</taxon>
    </lineage>
</organism>
<feature type="chain" id="PRO_5044150804" evidence="1">
    <location>
        <begin position="26"/>
        <end position="81"/>
    </location>
</feature>
<gene>
    <name evidence="2" type="primary">WFDC13</name>
</gene>
<reference evidence="2" key="2">
    <citation type="submission" date="2025-09" db="UniProtKB">
        <authorList>
            <consortium name="Ensembl"/>
        </authorList>
    </citation>
    <scope>IDENTIFICATION</scope>
</reference>
<dbReference type="GeneTree" id="ENSGT00390000012268"/>
<feature type="signal peptide" evidence="1">
    <location>
        <begin position="1"/>
        <end position="25"/>
    </location>
</feature>
<dbReference type="GeneID" id="107135685"/>
<name>A0A8C5YYB5_MARMA</name>
<keyword evidence="1" id="KW-0732">Signal</keyword>